<accession>A0A8H7QJ52</accession>
<organism evidence="2 3">
    <name type="scientific">Mucor plumbeus</name>
    <dbReference type="NCBI Taxonomy" id="97098"/>
    <lineage>
        <taxon>Eukaryota</taxon>
        <taxon>Fungi</taxon>
        <taxon>Fungi incertae sedis</taxon>
        <taxon>Mucoromycota</taxon>
        <taxon>Mucoromycotina</taxon>
        <taxon>Mucoromycetes</taxon>
        <taxon>Mucorales</taxon>
        <taxon>Mucorineae</taxon>
        <taxon>Mucoraceae</taxon>
        <taxon>Mucor</taxon>
    </lineage>
</organism>
<name>A0A8H7QJ52_9FUNG</name>
<dbReference type="EMBL" id="JAEPRC010000706">
    <property type="protein sequence ID" value="KAG2192660.1"/>
    <property type="molecule type" value="Genomic_DNA"/>
</dbReference>
<reference evidence="2" key="1">
    <citation type="submission" date="2020-12" db="EMBL/GenBank/DDBJ databases">
        <title>Metabolic potential, ecology and presence of endohyphal bacteria is reflected in genomic diversity of Mucoromycotina.</title>
        <authorList>
            <person name="Muszewska A."/>
            <person name="Okrasinska A."/>
            <person name="Steczkiewicz K."/>
            <person name="Drgas O."/>
            <person name="Orlowska M."/>
            <person name="Perlinska-Lenart U."/>
            <person name="Aleksandrzak-Piekarczyk T."/>
            <person name="Szatraj K."/>
            <person name="Zielenkiewicz U."/>
            <person name="Pilsyk S."/>
            <person name="Malc E."/>
            <person name="Mieczkowski P."/>
            <person name="Kruszewska J.S."/>
            <person name="Biernat P."/>
            <person name="Pawlowska J."/>
        </authorList>
    </citation>
    <scope>NUCLEOTIDE SEQUENCE</scope>
    <source>
        <strain evidence="2">CBS 226.32</strain>
    </source>
</reference>
<dbReference type="Proteomes" id="UP000650833">
    <property type="component" value="Unassembled WGS sequence"/>
</dbReference>
<proteinExistence type="predicted"/>
<feature type="domain" description="Reverse transcriptase zinc-binding" evidence="1">
    <location>
        <begin position="33"/>
        <end position="93"/>
    </location>
</feature>
<evidence type="ECO:0000259" key="1">
    <source>
        <dbReference type="Pfam" id="PF13966"/>
    </source>
</evidence>
<comment type="caution">
    <text evidence="2">The sequence shown here is derived from an EMBL/GenBank/DDBJ whole genome shotgun (WGS) entry which is preliminary data.</text>
</comment>
<evidence type="ECO:0000313" key="3">
    <source>
        <dbReference type="Proteomes" id="UP000650833"/>
    </source>
</evidence>
<dbReference type="InterPro" id="IPR026960">
    <property type="entry name" value="RVT-Znf"/>
</dbReference>
<gene>
    <name evidence="2" type="ORF">INT46_011227</name>
</gene>
<keyword evidence="3" id="KW-1185">Reference proteome</keyword>
<dbReference type="Pfam" id="PF13966">
    <property type="entry name" value="zf-RVT"/>
    <property type="match status" value="1"/>
</dbReference>
<protein>
    <recommendedName>
        <fullName evidence="1">Reverse transcriptase zinc-binding domain-containing protein</fullName>
    </recommendedName>
</protein>
<dbReference type="AlphaFoldDB" id="A0A8H7QJ52"/>
<evidence type="ECO:0000313" key="2">
    <source>
        <dbReference type="EMBL" id="KAG2192660.1"/>
    </source>
</evidence>
<dbReference type="OrthoDB" id="2278241at2759"/>
<sequence length="183" mass="21455">MTNTQLRDMYMRDHPSITRPHVDLHRLTMASFLQTKMPSTARNLWFRLIHNKISCKANISHILRLPDDLCIYCGLRETTAHMLFTCPANREIWLNYFSLVFSFTIFPTLNQVYEDVMALNLTEYRLLDSDLRISAFEAVTCVLTAIWCAKWRSHFENVGFSNQSVVDRAMINLRHLSSLNYCK</sequence>